<dbReference type="EMBL" id="JYDS01000935">
    <property type="protein sequence ID" value="KRZ00091.1"/>
    <property type="molecule type" value="Genomic_DNA"/>
</dbReference>
<accession>A0A0V1GP38</accession>
<dbReference type="AlphaFoldDB" id="A0A0V1GP38"/>
<protein>
    <submittedName>
        <fullName evidence="1">Uncharacterized protein</fullName>
    </submittedName>
</protein>
<sequence>MKQSYSCEIVQPVGRINKALYGKSLLDLNGTECFPQNAARR</sequence>
<dbReference type="Proteomes" id="UP000054805">
    <property type="component" value="Unassembled WGS sequence"/>
</dbReference>
<reference evidence="1 2" key="1">
    <citation type="submission" date="2015-01" db="EMBL/GenBank/DDBJ databases">
        <title>Evolution of Trichinella species and genotypes.</title>
        <authorList>
            <person name="Korhonen P.K."/>
            <person name="Edoardo P."/>
            <person name="Giuseppe L.R."/>
            <person name="Gasser R.B."/>
        </authorList>
    </citation>
    <scope>NUCLEOTIDE SEQUENCE [LARGE SCALE GENOMIC DNA]</scope>
    <source>
        <strain evidence="1">ISS588</strain>
    </source>
</reference>
<comment type="caution">
    <text evidence="1">The sequence shown here is derived from an EMBL/GenBank/DDBJ whole genome shotgun (WGS) entry which is preliminary data.</text>
</comment>
<proteinExistence type="predicted"/>
<keyword evidence="2" id="KW-1185">Reference proteome</keyword>
<name>A0A0V1GP38_TRIPS</name>
<organism evidence="1 2">
    <name type="scientific">Trichinella pseudospiralis</name>
    <name type="common">Parasitic roundworm</name>
    <dbReference type="NCBI Taxonomy" id="6337"/>
    <lineage>
        <taxon>Eukaryota</taxon>
        <taxon>Metazoa</taxon>
        <taxon>Ecdysozoa</taxon>
        <taxon>Nematoda</taxon>
        <taxon>Enoplea</taxon>
        <taxon>Dorylaimia</taxon>
        <taxon>Trichinellida</taxon>
        <taxon>Trichinellidae</taxon>
        <taxon>Trichinella</taxon>
    </lineage>
</organism>
<evidence type="ECO:0000313" key="1">
    <source>
        <dbReference type="EMBL" id="KRZ00091.1"/>
    </source>
</evidence>
<gene>
    <name evidence="1" type="ORF">T4B_14985</name>
</gene>
<evidence type="ECO:0000313" key="2">
    <source>
        <dbReference type="Proteomes" id="UP000054805"/>
    </source>
</evidence>